<sequence length="601" mass="65490">MGREAIRQSLANAQEVQGQHTSEAGPCPVVPLGHLDGKFYILDAVGQLRALSARQMGTRDELMALFLDEGMWLTAAFPCKRQQKTTEADGSESTRWEVVDFVKNKASAWLMAECRAAGLFGDHILIRKPGVWPSQEGAPVVHCGDRVLGLAKRPKPAGTRHGNQIWAAAPPAPRPGDPCSAAVGEELEAKIGRLWNFRRAGGQVVLVGLLGCAYFGASIPWRPAGFIIGAAGSGKSSIMAVLSAACPMHFYTNDTTKAGLEQSLDGRAMPTYVDEAADREDQRGARALLDLVLSAAGGEGTKGSRGGKEGKARQIEVAGSILMASISPPDMQAQHLGRFTIVDLDKAHEGVDYHNEHKELQDWARQHGAGLWARALSGWKEWRGAFAAFRDALKVCGCAPREMDQLGALLAGWWVLTHEGVPEALEADRGIELISDYIRDSDDVLTQDSSSRMMNHLFSQLVQVQRSTDRRSLAELVRTVLKKPVYNEENIDGLTRVIASEVLANYGIRVIQADDLSKDRRGRSAPRAADGLGLWFWPGSSPLRSLFRDTPYSGQKFEYELRRLESARPFKGQIRIGAVKARGCIWVSGEELGFGDEADDG</sequence>
<evidence type="ECO:0008006" key="3">
    <source>
        <dbReference type="Google" id="ProtNLM"/>
    </source>
</evidence>
<dbReference type="Proteomes" id="UP001062901">
    <property type="component" value="Unassembled WGS sequence"/>
</dbReference>
<comment type="caution">
    <text evidence="1">The sequence shown here is derived from an EMBL/GenBank/DDBJ whole genome shotgun (WGS) entry which is preliminary data.</text>
</comment>
<dbReference type="RefSeq" id="WP_018981159.1">
    <property type="nucleotide sequence ID" value="NZ_BAQD01000061.1"/>
</dbReference>
<protein>
    <recommendedName>
        <fullName evidence="3">ATP-binding protein</fullName>
    </recommendedName>
</protein>
<proteinExistence type="predicted"/>
<reference evidence="1" key="1">
    <citation type="submission" date="2013-04" db="EMBL/GenBank/DDBJ databases">
        <title>The genome sequencing project of 58 acetic acid bacteria.</title>
        <authorList>
            <person name="Okamoto-Kainuma A."/>
            <person name="Ishikawa M."/>
            <person name="Umino S."/>
            <person name="Koizumi Y."/>
            <person name="Shiwa Y."/>
            <person name="Yoshikawa H."/>
            <person name="Matsutani M."/>
            <person name="Matsushita K."/>
        </authorList>
    </citation>
    <scope>NUCLEOTIDE SEQUENCE</scope>
    <source>
        <strain evidence="1">DSM 15669</strain>
    </source>
</reference>
<evidence type="ECO:0000313" key="1">
    <source>
        <dbReference type="EMBL" id="GBQ08045.1"/>
    </source>
</evidence>
<name>A0ABQ0P0J2_9PROT</name>
<evidence type="ECO:0000313" key="2">
    <source>
        <dbReference type="Proteomes" id="UP001062901"/>
    </source>
</evidence>
<dbReference type="EMBL" id="BAQD01000061">
    <property type="protein sequence ID" value="GBQ08045.1"/>
    <property type="molecule type" value="Genomic_DNA"/>
</dbReference>
<keyword evidence="2" id="KW-1185">Reference proteome</keyword>
<organism evidence="1 2">
    <name type="scientific">Saccharibacter floricola DSM 15669</name>
    <dbReference type="NCBI Taxonomy" id="1123227"/>
    <lineage>
        <taxon>Bacteria</taxon>
        <taxon>Pseudomonadati</taxon>
        <taxon>Pseudomonadota</taxon>
        <taxon>Alphaproteobacteria</taxon>
        <taxon>Acetobacterales</taxon>
        <taxon>Acetobacteraceae</taxon>
        <taxon>Saccharibacter</taxon>
    </lineage>
</organism>
<accession>A0ABQ0P0J2</accession>
<gene>
    <name evidence="1" type="ORF">AA15669_1634</name>
</gene>